<organism evidence="1 2">
    <name type="scientific">Ancylostoma caninum</name>
    <name type="common">Dog hookworm</name>
    <dbReference type="NCBI Taxonomy" id="29170"/>
    <lineage>
        <taxon>Eukaryota</taxon>
        <taxon>Metazoa</taxon>
        <taxon>Ecdysozoa</taxon>
        <taxon>Nematoda</taxon>
        <taxon>Chromadorea</taxon>
        <taxon>Rhabditida</taxon>
        <taxon>Rhabditina</taxon>
        <taxon>Rhabditomorpha</taxon>
        <taxon>Strongyloidea</taxon>
        <taxon>Ancylostomatidae</taxon>
        <taxon>Ancylostomatinae</taxon>
        <taxon>Ancylostoma</taxon>
    </lineage>
</organism>
<dbReference type="AlphaFoldDB" id="A0A368F5D0"/>
<keyword evidence="2" id="KW-1185">Reference proteome</keyword>
<gene>
    <name evidence="1" type="ORF">ANCCAN_28185</name>
</gene>
<sequence>MNSSPLSTCSFRIDVGEIAFAKYPIEYLKKKASEDVCVTFQDGRGSVRKCSGYFLLVHDRYKLDRQPWKDKFGKCKMVQFHYSVLVFIKYDVNNEDSPKYIGTYSLIKDSLYYTNEKGERVVVLNFKRKIDSGLFSPDRYEVLCADPH</sequence>
<protein>
    <submittedName>
        <fullName evidence="1">Uncharacterized protein</fullName>
    </submittedName>
</protein>
<evidence type="ECO:0000313" key="2">
    <source>
        <dbReference type="Proteomes" id="UP000252519"/>
    </source>
</evidence>
<dbReference type="Proteomes" id="UP000252519">
    <property type="component" value="Unassembled WGS sequence"/>
</dbReference>
<name>A0A368F5D0_ANCCA</name>
<evidence type="ECO:0000313" key="1">
    <source>
        <dbReference type="EMBL" id="RCN26095.1"/>
    </source>
</evidence>
<dbReference type="EMBL" id="JOJR01009348">
    <property type="protein sequence ID" value="RCN26095.1"/>
    <property type="molecule type" value="Genomic_DNA"/>
</dbReference>
<accession>A0A368F5D0</accession>
<proteinExistence type="predicted"/>
<comment type="caution">
    <text evidence="1">The sequence shown here is derived from an EMBL/GenBank/DDBJ whole genome shotgun (WGS) entry which is preliminary data.</text>
</comment>
<dbReference type="OrthoDB" id="5813920at2759"/>
<reference evidence="1 2" key="1">
    <citation type="submission" date="2014-10" db="EMBL/GenBank/DDBJ databases">
        <title>Draft genome of the hookworm Ancylostoma caninum.</title>
        <authorList>
            <person name="Mitreva M."/>
        </authorList>
    </citation>
    <scope>NUCLEOTIDE SEQUENCE [LARGE SCALE GENOMIC DNA]</scope>
    <source>
        <strain evidence="1 2">Baltimore</strain>
    </source>
</reference>